<evidence type="ECO:0000313" key="1">
    <source>
        <dbReference type="EMBL" id="MCP1167374.1"/>
    </source>
</evidence>
<dbReference type="RefSeq" id="WP_253329442.1">
    <property type="nucleotide sequence ID" value="NZ_JAMYXC010000029.1"/>
</dbReference>
<proteinExistence type="predicted"/>
<sequence>MILPFPNLRPFPASARKSVPPHEARLWKMEESLWSDGLFQARASTAADAMFILPHQTRPLRGVDIWTAWLQASDWRSVALLDRSFARDTDRIILAYRVSANKTGSTIYEALCMSSFYLRDGGWLRLSHQQTPLA</sequence>
<dbReference type="EMBL" id="JAMYXC010000029">
    <property type="protein sequence ID" value="MCP1167374.1"/>
    <property type="molecule type" value="Genomic_DNA"/>
</dbReference>
<evidence type="ECO:0008006" key="3">
    <source>
        <dbReference type="Google" id="ProtNLM"/>
    </source>
</evidence>
<accession>A0A9X2FMG5</accession>
<keyword evidence="2" id="KW-1185">Reference proteome</keyword>
<gene>
    <name evidence="1" type="ORF">NHG85_02340</name>
</gene>
<dbReference type="SUPFAM" id="SSF54427">
    <property type="entry name" value="NTF2-like"/>
    <property type="match status" value="1"/>
</dbReference>
<dbReference type="Proteomes" id="UP001139477">
    <property type="component" value="Unassembled WGS sequence"/>
</dbReference>
<dbReference type="InterPro" id="IPR032710">
    <property type="entry name" value="NTF2-like_dom_sf"/>
</dbReference>
<name>A0A9X2FMG5_9RHOB</name>
<reference evidence="1" key="1">
    <citation type="submission" date="2022-06" db="EMBL/GenBank/DDBJ databases">
        <title>Limimaricola sediminis sp. nov., isolated from an intertidal sediment.</title>
        <authorList>
            <person name="Shao X."/>
        </authorList>
    </citation>
    <scope>NUCLEOTIDE SEQUENCE</scope>
    <source>
        <strain evidence="1">ASW11-118</strain>
    </source>
</reference>
<comment type="caution">
    <text evidence="1">The sequence shown here is derived from an EMBL/GenBank/DDBJ whole genome shotgun (WGS) entry which is preliminary data.</text>
</comment>
<protein>
    <recommendedName>
        <fullName evidence="3">DUF4440 domain-containing protein</fullName>
    </recommendedName>
</protein>
<evidence type="ECO:0000313" key="2">
    <source>
        <dbReference type="Proteomes" id="UP001139477"/>
    </source>
</evidence>
<organism evidence="1 2">
    <name type="scientific">Limimaricola litoreus</name>
    <dbReference type="NCBI Taxonomy" id="2955316"/>
    <lineage>
        <taxon>Bacteria</taxon>
        <taxon>Pseudomonadati</taxon>
        <taxon>Pseudomonadota</taxon>
        <taxon>Alphaproteobacteria</taxon>
        <taxon>Rhodobacterales</taxon>
        <taxon>Paracoccaceae</taxon>
        <taxon>Limimaricola</taxon>
    </lineage>
</organism>
<dbReference type="AlphaFoldDB" id="A0A9X2FMG5"/>